<organism evidence="2 3">
    <name type="scientific">Apostasia shenzhenica</name>
    <dbReference type="NCBI Taxonomy" id="1088818"/>
    <lineage>
        <taxon>Eukaryota</taxon>
        <taxon>Viridiplantae</taxon>
        <taxon>Streptophyta</taxon>
        <taxon>Embryophyta</taxon>
        <taxon>Tracheophyta</taxon>
        <taxon>Spermatophyta</taxon>
        <taxon>Magnoliopsida</taxon>
        <taxon>Liliopsida</taxon>
        <taxon>Asparagales</taxon>
        <taxon>Orchidaceae</taxon>
        <taxon>Apostasioideae</taxon>
        <taxon>Apostasia</taxon>
    </lineage>
</organism>
<evidence type="ECO:0000313" key="3">
    <source>
        <dbReference type="Proteomes" id="UP000236161"/>
    </source>
</evidence>
<evidence type="ECO:0000256" key="1">
    <source>
        <dbReference type="SAM" id="MobiDB-lite"/>
    </source>
</evidence>
<feature type="region of interest" description="Disordered" evidence="1">
    <location>
        <begin position="1"/>
        <end position="23"/>
    </location>
</feature>
<dbReference type="PANTHER" id="PTHR47232:SF1">
    <property type="entry name" value="TRANSDUCIN FAMILY PROTEIN _ WD-40 REPEAT FAMILY PROTEIN"/>
    <property type="match status" value="1"/>
</dbReference>
<reference evidence="2 3" key="1">
    <citation type="journal article" date="2017" name="Nature">
        <title>The Apostasia genome and the evolution of orchids.</title>
        <authorList>
            <person name="Zhang G.Q."/>
            <person name="Liu K.W."/>
            <person name="Li Z."/>
            <person name="Lohaus R."/>
            <person name="Hsiao Y.Y."/>
            <person name="Niu S.C."/>
            <person name="Wang J.Y."/>
            <person name="Lin Y.C."/>
            <person name="Xu Q."/>
            <person name="Chen L.J."/>
            <person name="Yoshida K."/>
            <person name="Fujiwara S."/>
            <person name="Wang Z.W."/>
            <person name="Zhang Y.Q."/>
            <person name="Mitsuda N."/>
            <person name="Wang M."/>
            <person name="Liu G.H."/>
            <person name="Pecoraro L."/>
            <person name="Huang H.X."/>
            <person name="Xiao X.J."/>
            <person name="Lin M."/>
            <person name="Wu X.Y."/>
            <person name="Wu W.L."/>
            <person name="Chen Y.Y."/>
            <person name="Chang S.B."/>
            <person name="Sakamoto S."/>
            <person name="Ohme-Takagi M."/>
            <person name="Yagi M."/>
            <person name="Zeng S.J."/>
            <person name="Shen C.Y."/>
            <person name="Yeh C.M."/>
            <person name="Luo Y.B."/>
            <person name="Tsai W.C."/>
            <person name="Van de Peer Y."/>
            <person name="Liu Z.J."/>
        </authorList>
    </citation>
    <scope>NUCLEOTIDE SEQUENCE [LARGE SCALE GENOMIC DNA]</scope>
    <source>
        <strain evidence="3">cv. Shenzhen</strain>
        <tissue evidence="2">Stem</tissue>
    </source>
</reference>
<dbReference type="EMBL" id="KZ451928">
    <property type="protein sequence ID" value="PKA61599.1"/>
    <property type="molecule type" value="Genomic_DNA"/>
</dbReference>
<feature type="region of interest" description="Disordered" evidence="1">
    <location>
        <begin position="135"/>
        <end position="159"/>
    </location>
</feature>
<dbReference type="PANTHER" id="PTHR47232">
    <property type="entry name" value="TRANSDUCIN FAMILY PROTEIN / WD-40 REPEAT FAMILY PROTEIN"/>
    <property type="match status" value="1"/>
</dbReference>
<dbReference type="STRING" id="1088818.A0A2I0B1E1"/>
<gene>
    <name evidence="2" type="ORF">AXF42_Ash018212</name>
</gene>
<keyword evidence="3" id="KW-1185">Reference proteome</keyword>
<dbReference type="Proteomes" id="UP000236161">
    <property type="component" value="Unassembled WGS sequence"/>
</dbReference>
<evidence type="ECO:0000313" key="2">
    <source>
        <dbReference type="EMBL" id="PKA61599.1"/>
    </source>
</evidence>
<sequence>MDLLPPCKKPKLEGNGAAWRGGGGEPLGNFILDQENALTSMGNIVLLRKKIKLEDDGVAQASWRGGDEPPGNLILDRKDALASRKKLKLEDNGVAQPSGSGGDEEPPGNSILDQEDALASLGDHILLGKRPKLEEEGFAPPSVQGGDQEPPGNSILDQEDALASPGDRLLHREKPKLEDKPPANSIMDQEKALLSLIEYRSKEVELLKQMVAYYRSQADMAEKRLLEAQLQLTRIRAQEDVEKGSLTKINTSLNGAGALYGSVVQSQSSLLSNPMVFSAEAQVPEAATGLKPTSSSLETSMLSRPLRGSLEKTGNKSKTLFAEKGHQVFFQCVRKSASSSRLDILPSTYICGQHKRKLRTLVLNPVDDHVFLTSL</sequence>
<name>A0A2I0B1E1_9ASPA</name>
<proteinExistence type="predicted"/>
<feature type="region of interest" description="Disordered" evidence="1">
    <location>
        <begin position="87"/>
        <end position="112"/>
    </location>
</feature>
<dbReference type="OrthoDB" id="1897642at2759"/>
<accession>A0A2I0B1E1</accession>
<dbReference type="AlphaFoldDB" id="A0A2I0B1E1"/>
<protein>
    <submittedName>
        <fullName evidence="2">Uncharacterized protein</fullName>
    </submittedName>
</protein>